<dbReference type="InterPro" id="IPR035905">
    <property type="entry name" value="Barstar-like_sf"/>
</dbReference>
<gene>
    <name evidence="3" type="ORF">H9642_14195</name>
</gene>
<dbReference type="EMBL" id="JACSQG010000008">
    <property type="protein sequence ID" value="MBD7978331.1"/>
    <property type="molecule type" value="Genomic_DNA"/>
</dbReference>
<dbReference type="Proteomes" id="UP000611945">
    <property type="component" value="Unassembled WGS sequence"/>
</dbReference>
<dbReference type="SUPFAM" id="SSF52038">
    <property type="entry name" value="Barstar-related"/>
    <property type="match status" value="1"/>
</dbReference>
<dbReference type="InterPro" id="IPR000468">
    <property type="entry name" value="Barstar"/>
</dbReference>
<reference evidence="3 4" key="1">
    <citation type="submission" date="2020-08" db="EMBL/GenBank/DDBJ databases">
        <title>A Genomic Blueprint of the Chicken Gut Microbiome.</title>
        <authorList>
            <person name="Gilroy R."/>
            <person name="Ravi A."/>
            <person name="Getino M."/>
            <person name="Pursley I."/>
            <person name="Horton D.L."/>
            <person name="Alikhan N.-F."/>
            <person name="Baker D."/>
            <person name="Gharbi K."/>
            <person name="Hall N."/>
            <person name="Watson M."/>
            <person name="Adriaenssens E.M."/>
            <person name="Foster-Nyarko E."/>
            <person name="Jarju S."/>
            <person name="Secka A."/>
            <person name="Antonio M."/>
            <person name="Oren A."/>
            <person name="Chaudhuri R."/>
            <person name="La Ragione R.M."/>
            <person name="Hildebrand F."/>
            <person name="Pallen M.J."/>
        </authorList>
    </citation>
    <scope>NUCLEOTIDE SEQUENCE [LARGE SCALE GENOMIC DNA]</scope>
    <source>
        <strain evidence="3 4">Sa2CUA2</strain>
    </source>
</reference>
<proteinExistence type="inferred from homology"/>
<dbReference type="Gene3D" id="3.30.370.10">
    <property type="entry name" value="Barstar-like"/>
    <property type="match status" value="1"/>
</dbReference>
<evidence type="ECO:0000313" key="3">
    <source>
        <dbReference type="EMBL" id="MBD7978331.1"/>
    </source>
</evidence>
<name>A0ABR8TRB2_9PSED</name>
<organism evidence="3 4">
    <name type="scientific">Serpens gallinarum</name>
    <dbReference type="NCBI Taxonomy" id="2763075"/>
    <lineage>
        <taxon>Bacteria</taxon>
        <taxon>Pseudomonadati</taxon>
        <taxon>Pseudomonadota</taxon>
        <taxon>Gammaproteobacteria</taxon>
        <taxon>Pseudomonadales</taxon>
        <taxon>Pseudomonadaceae</taxon>
        <taxon>Pseudomonas</taxon>
    </lineage>
</organism>
<comment type="caution">
    <text evidence="3">The sequence shown here is derived from an EMBL/GenBank/DDBJ whole genome shotgun (WGS) entry which is preliminary data.</text>
</comment>
<feature type="domain" description="Barstar (barnase inhibitor)" evidence="2">
    <location>
        <begin position="38"/>
        <end position="119"/>
    </location>
</feature>
<evidence type="ECO:0000259" key="2">
    <source>
        <dbReference type="Pfam" id="PF01337"/>
    </source>
</evidence>
<protein>
    <submittedName>
        <fullName evidence="3">Barstar family protein</fullName>
    </submittedName>
</protein>
<accession>A0ABR8TRB2</accession>
<comment type="similarity">
    <text evidence="1">Belongs to the barstar family.</text>
</comment>
<keyword evidence="4" id="KW-1185">Reference proteome</keyword>
<dbReference type="Pfam" id="PF01337">
    <property type="entry name" value="Barstar"/>
    <property type="match status" value="1"/>
</dbReference>
<evidence type="ECO:0000256" key="1">
    <source>
        <dbReference type="ARBA" id="ARBA00006845"/>
    </source>
</evidence>
<sequence>MHLLADKHRCGVFRAHQESQPTPSPLTLLKPLAPGRLDHDGLLDALAKALDFPAYFGRNWDAAWDCLTELSWPDDQLLVLSLSIDVETSLDAGDLRLFFDLINDACDYWAQRGRGLCLLVTSEPCDLPVLEKLPWLA</sequence>
<evidence type="ECO:0000313" key="4">
    <source>
        <dbReference type="Proteomes" id="UP000611945"/>
    </source>
</evidence>